<feature type="transmembrane region" description="Helical" evidence="1">
    <location>
        <begin position="84"/>
        <end position="110"/>
    </location>
</feature>
<keyword evidence="1" id="KW-0472">Membrane</keyword>
<feature type="transmembrane region" description="Helical" evidence="1">
    <location>
        <begin position="302"/>
        <end position="322"/>
    </location>
</feature>
<gene>
    <name evidence="2" type="ORF">Tco_1033238</name>
</gene>
<organism evidence="2 3">
    <name type="scientific">Tanacetum coccineum</name>
    <dbReference type="NCBI Taxonomy" id="301880"/>
    <lineage>
        <taxon>Eukaryota</taxon>
        <taxon>Viridiplantae</taxon>
        <taxon>Streptophyta</taxon>
        <taxon>Embryophyta</taxon>
        <taxon>Tracheophyta</taxon>
        <taxon>Spermatophyta</taxon>
        <taxon>Magnoliopsida</taxon>
        <taxon>eudicotyledons</taxon>
        <taxon>Gunneridae</taxon>
        <taxon>Pentapetalae</taxon>
        <taxon>asterids</taxon>
        <taxon>campanulids</taxon>
        <taxon>Asterales</taxon>
        <taxon>Asteraceae</taxon>
        <taxon>Asteroideae</taxon>
        <taxon>Anthemideae</taxon>
        <taxon>Anthemidinae</taxon>
        <taxon>Tanacetum</taxon>
    </lineage>
</organism>
<sequence>MPKKPSSLNPNLSLNPFYNIHKGILAISKSNLSLEKDEEKKGQGPRWCIDVFVFMVWAWLAIQEDVMVGFVLSDYEGFSSGKKLFRFLGCLVMRWSCFVWICVSLVGLLFRELVGWRVGLGCTIFLRGRLSSGSGGGVLCLRVVDVFICEWCVLHLLGTILFGRRLDGVLGYLYLFLASARWFGLIVEGVVTVGFIRDSDGSAAGLYVMAGSIVGVGLVSLFWDFWVFCGGESFAWTEPVGEGEWVGLAFLSVVVEFGVVVHALFGGGVVVCGHVLDIACLLSWYSVCSGCSASCGRFFVRWYRVCGGVMVLGGVFLCYWFCVRSVGLLHTSCFWSPTFAEDTKRDVLLRATGSEGCKTNHEEMETWEWDKVNSKLPEIRAFQLSQ</sequence>
<evidence type="ECO:0000313" key="2">
    <source>
        <dbReference type="EMBL" id="GJT73952.1"/>
    </source>
</evidence>
<evidence type="ECO:0000256" key="1">
    <source>
        <dbReference type="SAM" id="Phobius"/>
    </source>
</evidence>
<protein>
    <recommendedName>
        <fullName evidence="4">Transmembrane protein</fullName>
    </recommendedName>
</protein>
<feature type="transmembrane region" description="Helical" evidence="1">
    <location>
        <begin position="47"/>
        <end position="72"/>
    </location>
</feature>
<keyword evidence="1" id="KW-0812">Transmembrane</keyword>
<feature type="transmembrane region" description="Helical" evidence="1">
    <location>
        <begin position="174"/>
        <end position="196"/>
    </location>
</feature>
<comment type="caution">
    <text evidence="2">The sequence shown here is derived from an EMBL/GenBank/DDBJ whole genome shotgun (WGS) entry which is preliminary data.</text>
</comment>
<accession>A0ABQ5GE38</accession>
<proteinExistence type="predicted"/>
<feature type="transmembrane region" description="Helical" evidence="1">
    <location>
        <begin position="203"/>
        <end position="223"/>
    </location>
</feature>
<dbReference type="Proteomes" id="UP001151760">
    <property type="component" value="Unassembled WGS sequence"/>
</dbReference>
<evidence type="ECO:0008006" key="4">
    <source>
        <dbReference type="Google" id="ProtNLM"/>
    </source>
</evidence>
<reference evidence="2" key="2">
    <citation type="submission" date="2022-01" db="EMBL/GenBank/DDBJ databases">
        <authorList>
            <person name="Yamashiro T."/>
            <person name="Shiraishi A."/>
            <person name="Satake H."/>
            <person name="Nakayama K."/>
        </authorList>
    </citation>
    <scope>NUCLEOTIDE SEQUENCE</scope>
</reference>
<keyword evidence="1" id="KW-1133">Transmembrane helix</keyword>
<keyword evidence="3" id="KW-1185">Reference proteome</keyword>
<evidence type="ECO:0000313" key="3">
    <source>
        <dbReference type="Proteomes" id="UP001151760"/>
    </source>
</evidence>
<reference evidence="2" key="1">
    <citation type="journal article" date="2022" name="Int. J. Mol. Sci.">
        <title>Draft Genome of Tanacetum Coccineum: Genomic Comparison of Closely Related Tanacetum-Family Plants.</title>
        <authorList>
            <person name="Yamashiro T."/>
            <person name="Shiraishi A."/>
            <person name="Nakayama K."/>
            <person name="Satake H."/>
        </authorList>
    </citation>
    <scope>NUCLEOTIDE SEQUENCE</scope>
</reference>
<name>A0ABQ5GE38_9ASTR</name>
<dbReference type="EMBL" id="BQNB010018398">
    <property type="protein sequence ID" value="GJT73952.1"/>
    <property type="molecule type" value="Genomic_DNA"/>
</dbReference>
<feature type="transmembrane region" description="Helical" evidence="1">
    <location>
        <begin position="243"/>
        <end position="261"/>
    </location>
</feature>